<gene>
    <name evidence="5" type="ORF">OBRU01_24675</name>
</gene>
<dbReference type="STRING" id="104452.A0A0L7KLH4"/>
<keyword evidence="6" id="KW-1185">Reference proteome</keyword>
<dbReference type="Gene3D" id="3.40.50.620">
    <property type="entry name" value="HUPs"/>
    <property type="match status" value="1"/>
</dbReference>
<dbReference type="Pfam" id="PF01406">
    <property type="entry name" value="tRNA-synt_1e"/>
    <property type="match status" value="1"/>
</dbReference>
<dbReference type="GO" id="GO:0006423">
    <property type="term" value="P:cysteinyl-tRNA aminoacylation"/>
    <property type="evidence" value="ECO:0007669"/>
    <property type="project" value="TreeGrafter"/>
</dbReference>
<accession>A0A0L7KLH4</accession>
<dbReference type="InterPro" id="IPR014729">
    <property type="entry name" value="Rossmann-like_a/b/a_fold"/>
</dbReference>
<dbReference type="GO" id="GO:0004817">
    <property type="term" value="F:cysteine-tRNA ligase activity"/>
    <property type="evidence" value="ECO:0007669"/>
    <property type="project" value="TreeGrafter"/>
</dbReference>
<evidence type="ECO:0000256" key="2">
    <source>
        <dbReference type="ARBA" id="ARBA00022741"/>
    </source>
</evidence>
<dbReference type="InterPro" id="IPR032678">
    <property type="entry name" value="tRNA-synt_1_cat_dom"/>
</dbReference>
<reference evidence="5 6" key="1">
    <citation type="journal article" date="2015" name="Genome Biol. Evol.">
        <title>The genome of winter moth (Operophtera brumata) provides a genomic perspective on sexual dimorphism and phenology.</title>
        <authorList>
            <person name="Derks M.F."/>
            <person name="Smit S."/>
            <person name="Salis L."/>
            <person name="Schijlen E."/>
            <person name="Bossers A."/>
            <person name="Mateman C."/>
            <person name="Pijl A.S."/>
            <person name="de Ridder D."/>
            <person name="Groenen M.A."/>
            <person name="Visser M.E."/>
            <person name="Megens H.J."/>
        </authorList>
    </citation>
    <scope>NUCLEOTIDE SEQUENCE [LARGE SCALE GENOMIC DNA]</scope>
    <source>
        <strain evidence="5">WM2013NL</strain>
        <tissue evidence="5">Head and thorax</tissue>
    </source>
</reference>
<name>A0A0L7KLH4_OPEBR</name>
<dbReference type="GO" id="GO:0005524">
    <property type="term" value="F:ATP binding"/>
    <property type="evidence" value="ECO:0007669"/>
    <property type="project" value="UniProtKB-KW"/>
</dbReference>
<feature type="domain" description="tRNA synthetases class I catalytic" evidence="4">
    <location>
        <begin position="17"/>
        <end position="99"/>
    </location>
</feature>
<dbReference type="PANTHER" id="PTHR10890">
    <property type="entry name" value="CYSTEINYL-TRNA SYNTHETASE"/>
    <property type="match status" value="1"/>
</dbReference>
<evidence type="ECO:0000256" key="3">
    <source>
        <dbReference type="ARBA" id="ARBA00022840"/>
    </source>
</evidence>
<dbReference type="EMBL" id="JTDY01009216">
    <property type="protein sequence ID" value="KOB63931.1"/>
    <property type="molecule type" value="Genomic_DNA"/>
</dbReference>
<evidence type="ECO:0000259" key="4">
    <source>
        <dbReference type="Pfam" id="PF01406"/>
    </source>
</evidence>
<evidence type="ECO:0000313" key="5">
    <source>
        <dbReference type="EMBL" id="KOB63931.1"/>
    </source>
</evidence>
<dbReference type="SUPFAM" id="SSF52374">
    <property type="entry name" value="Nucleotidylyl transferase"/>
    <property type="match status" value="1"/>
</dbReference>
<organism evidence="5 6">
    <name type="scientific">Operophtera brumata</name>
    <name type="common">Winter moth</name>
    <name type="synonym">Phalaena brumata</name>
    <dbReference type="NCBI Taxonomy" id="104452"/>
    <lineage>
        <taxon>Eukaryota</taxon>
        <taxon>Metazoa</taxon>
        <taxon>Ecdysozoa</taxon>
        <taxon>Arthropoda</taxon>
        <taxon>Hexapoda</taxon>
        <taxon>Insecta</taxon>
        <taxon>Pterygota</taxon>
        <taxon>Neoptera</taxon>
        <taxon>Endopterygota</taxon>
        <taxon>Lepidoptera</taxon>
        <taxon>Glossata</taxon>
        <taxon>Ditrysia</taxon>
        <taxon>Geometroidea</taxon>
        <taxon>Geometridae</taxon>
        <taxon>Larentiinae</taxon>
        <taxon>Operophtera</taxon>
    </lineage>
</organism>
<keyword evidence="1" id="KW-0436">Ligase</keyword>
<dbReference type="Proteomes" id="UP000037510">
    <property type="component" value="Unassembled WGS sequence"/>
</dbReference>
<dbReference type="PRINTS" id="PR00983">
    <property type="entry name" value="TRNASYNTHCYS"/>
</dbReference>
<dbReference type="InterPro" id="IPR024909">
    <property type="entry name" value="Cys-tRNA/MSH_ligase"/>
</dbReference>
<dbReference type="GO" id="GO:0005737">
    <property type="term" value="C:cytoplasm"/>
    <property type="evidence" value="ECO:0007669"/>
    <property type="project" value="TreeGrafter"/>
</dbReference>
<dbReference type="PANTHER" id="PTHR10890:SF3">
    <property type="entry name" value="CYSTEINE--TRNA LIGASE, CYTOPLASMIC"/>
    <property type="match status" value="1"/>
</dbReference>
<protein>
    <submittedName>
        <fullName evidence="5">Cysteinyl-tRNA synthetase</fullName>
    </submittedName>
</protein>
<keyword evidence="2" id="KW-0547">Nucleotide-binding</keyword>
<evidence type="ECO:0000313" key="6">
    <source>
        <dbReference type="Proteomes" id="UP000037510"/>
    </source>
</evidence>
<proteinExistence type="predicted"/>
<keyword evidence="3" id="KW-0067">ATP-binding</keyword>
<sequence length="119" mass="13568">MSFIPVLFTLQVLPPDVLTRRSKAGEPSWESPWGAGRPGWHIECSAMASDVCGSKLDVHTGGVDLKFPHHDNELAQSETRQLEWKFVWTRDGTILVRREHREPAKRIRSENDFEKVFGA</sequence>
<keyword evidence="5" id="KW-0030">Aminoacyl-tRNA synthetase</keyword>
<evidence type="ECO:0000256" key="1">
    <source>
        <dbReference type="ARBA" id="ARBA00022598"/>
    </source>
</evidence>
<dbReference type="AlphaFoldDB" id="A0A0L7KLH4"/>
<comment type="caution">
    <text evidence="5">The sequence shown here is derived from an EMBL/GenBank/DDBJ whole genome shotgun (WGS) entry which is preliminary data.</text>
</comment>